<keyword evidence="3" id="KW-1185">Reference proteome</keyword>
<proteinExistence type="predicted"/>
<organism evidence="2 3">
    <name type="scientific">Dorcoceras hygrometricum</name>
    <dbReference type="NCBI Taxonomy" id="472368"/>
    <lineage>
        <taxon>Eukaryota</taxon>
        <taxon>Viridiplantae</taxon>
        <taxon>Streptophyta</taxon>
        <taxon>Embryophyta</taxon>
        <taxon>Tracheophyta</taxon>
        <taxon>Spermatophyta</taxon>
        <taxon>Magnoliopsida</taxon>
        <taxon>eudicotyledons</taxon>
        <taxon>Gunneridae</taxon>
        <taxon>Pentapetalae</taxon>
        <taxon>asterids</taxon>
        <taxon>lamiids</taxon>
        <taxon>Lamiales</taxon>
        <taxon>Gesneriaceae</taxon>
        <taxon>Didymocarpoideae</taxon>
        <taxon>Trichosporeae</taxon>
        <taxon>Loxocarpinae</taxon>
        <taxon>Dorcoceras</taxon>
    </lineage>
</organism>
<dbReference type="Proteomes" id="UP000250235">
    <property type="component" value="Unassembled WGS sequence"/>
</dbReference>
<accession>A0A2Z7A2P1</accession>
<feature type="compositionally biased region" description="Basic and acidic residues" evidence="1">
    <location>
        <begin position="49"/>
        <end position="65"/>
    </location>
</feature>
<dbReference type="EMBL" id="KV053973">
    <property type="protein sequence ID" value="KZV06896.1"/>
    <property type="molecule type" value="Genomic_DNA"/>
</dbReference>
<dbReference type="OrthoDB" id="912280at2759"/>
<protein>
    <submittedName>
        <fullName evidence="2">Uncharacterized protein</fullName>
    </submittedName>
</protein>
<feature type="compositionally biased region" description="Basic and acidic residues" evidence="1">
    <location>
        <begin position="102"/>
        <end position="114"/>
    </location>
</feature>
<feature type="region of interest" description="Disordered" evidence="1">
    <location>
        <begin position="1"/>
        <end position="21"/>
    </location>
</feature>
<evidence type="ECO:0000256" key="1">
    <source>
        <dbReference type="SAM" id="MobiDB-lite"/>
    </source>
</evidence>
<evidence type="ECO:0000313" key="2">
    <source>
        <dbReference type="EMBL" id="KZV06896.1"/>
    </source>
</evidence>
<name>A0A2Z7A2P1_9LAMI</name>
<gene>
    <name evidence="2" type="ORF">F511_45624</name>
</gene>
<feature type="compositionally biased region" description="Polar residues" evidence="1">
    <location>
        <begin position="122"/>
        <end position="131"/>
    </location>
</feature>
<dbReference type="AlphaFoldDB" id="A0A2Z7A2P1"/>
<sequence length="131" mass="15112">MAGIMQQNLHHRKFKESIAGKPSADLEELLQKYICIEESTKPRYLAKSKRYDEKVEHQEREERRGPQAPRPEGTPLNATLADILIVAEKQGLLRPPRPMQESAKRQSSDKYCKFHKDKGHTTETVTACEQR</sequence>
<feature type="region of interest" description="Disordered" evidence="1">
    <location>
        <begin position="46"/>
        <end position="131"/>
    </location>
</feature>
<evidence type="ECO:0000313" key="3">
    <source>
        <dbReference type="Proteomes" id="UP000250235"/>
    </source>
</evidence>
<reference evidence="2 3" key="1">
    <citation type="journal article" date="2015" name="Proc. Natl. Acad. Sci. U.S.A.">
        <title>The resurrection genome of Boea hygrometrica: A blueprint for survival of dehydration.</title>
        <authorList>
            <person name="Xiao L."/>
            <person name="Yang G."/>
            <person name="Zhang L."/>
            <person name="Yang X."/>
            <person name="Zhao S."/>
            <person name="Ji Z."/>
            <person name="Zhou Q."/>
            <person name="Hu M."/>
            <person name="Wang Y."/>
            <person name="Chen M."/>
            <person name="Xu Y."/>
            <person name="Jin H."/>
            <person name="Xiao X."/>
            <person name="Hu G."/>
            <person name="Bao F."/>
            <person name="Hu Y."/>
            <person name="Wan P."/>
            <person name="Li L."/>
            <person name="Deng X."/>
            <person name="Kuang T."/>
            <person name="Xiang C."/>
            <person name="Zhu J.K."/>
            <person name="Oliver M.J."/>
            <person name="He Y."/>
        </authorList>
    </citation>
    <scope>NUCLEOTIDE SEQUENCE [LARGE SCALE GENOMIC DNA]</scope>
    <source>
        <strain evidence="3">cv. XS01</strain>
    </source>
</reference>